<evidence type="ECO:0000256" key="8">
    <source>
        <dbReference type="RuleBase" id="RU363032"/>
    </source>
</evidence>
<dbReference type="RefSeq" id="WP_064981148.1">
    <property type="nucleotide sequence ID" value="NZ_CP033507.1"/>
</dbReference>
<evidence type="ECO:0000313" key="10">
    <source>
        <dbReference type="Proteomes" id="UP000275530"/>
    </source>
</evidence>
<comment type="subcellular location">
    <subcellularLocation>
        <location evidence="1">Cell inner membrane</location>
        <topology evidence="1">Multi-pass membrane protein</topology>
    </subcellularLocation>
    <subcellularLocation>
        <location evidence="8">Cell membrane</location>
        <topology evidence="8">Multi-pass membrane protein</topology>
    </subcellularLocation>
</comment>
<dbReference type="NCBIfam" id="TIGR01726">
    <property type="entry name" value="HEQRo_perm_3TM"/>
    <property type="match status" value="1"/>
</dbReference>
<feature type="transmembrane region" description="Helical" evidence="8">
    <location>
        <begin position="20"/>
        <end position="43"/>
    </location>
</feature>
<evidence type="ECO:0000256" key="2">
    <source>
        <dbReference type="ARBA" id="ARBA00010072"/>
    </source>
</evidence>
<gene>
    <name evidence="9" type="ORF">D3242_10050</name>
</gene>
<evidence type="ECO:0000256" key="7">
    <source>
        <dbReference type="ARBA" id="ARBA00023136"/>
    </source>
</evidence>
<organism evidence="9 10">
    <name type="scientific">Mesorhizobium jarvisii</name>
    <dbReference type="NCBI Taxonomy" id="1777867"/>
    <lineage>
        <taxon>Bacteria</taxon>
        <taxon>Pseudomonadati</taxon>
        <taxon>Pseudomonadota</taxon>
        <taxon>Alphaproteobacteria</taxon>
        <taxon>Hyphomicrobiales</taxon>
        <taxon>Phyllobacteriaceae</taxon>
        <taxon>Mesorhizobium</taxon>
    </lineage>
</organism>
<evidence type="ECO:0000256" key="6">
    <source>
        <dbReference type="ARBA" id="ARBA00022989"/>
    </source>
</evidence>
<keyword evidence="4" id="KW-1003">Cell membrane</keyword>
<dbReference type="EMBL" id="QZXA01000003">
    <property type="protein sequence ID" value="RJT35776.1"/>
    <property type="molecule type" value="Genomic_DNA"/>
</dbReference>
<dbReference type="AlphaFoldDB" id="A0A6M7TCZ9"/>
<dbReference type="InterPro" id="IPR010065">
    <property type="entry name" value="AA_ABC_transptr_permease_3TM"/>
</dbReference>
<dbReference type="GO" id="GO:0006865">
    <property type="term" value="P:amino acid transport"/>
    <property type="evidence" value="ECO:0007669"/>
    <property type="project" value="TreeGrafter"/>
</dbReference>
<evidence type="ECO:0000256" key="5">
    <source>
        <dbReference type="ARBA" id="ARBA00022692"/>
    </source>
</evidence>
<dbReference type="Proteomes" id="UP000275530">
    <property type="component" value="Unassembled WGS sequence"/>
</dbReference>
<feature type="transmembrane region" description="Helical" evidence="8">
    <location>
        <begin position="55"/>
        <end position="78"/>
    </location>
</feature>
<dbReference type="PANTHER" id="PTHR30614:SF35">
    <property type="entry name" value="ABC TRANSPORTER PERMEASE PROTEIN"/>
    <property type="match status" value="1"/>
</dbReference>
<protein>
    <submittedName>
        <fullName evidence="9">Amino acid ABC transporter permease</fullName>
    </submittedName>
</protein>
<reference evidence="9 10" key="1">
    <citation type="submission" date="2018-09" db="EMBL/GenBank/DDBJ databases">
        <title>Mesorhizobium carmichaelinearum sp. nov. isolated from Carmichaelinea spp. root nodules in New Zealand.</title>
        <authorList>
            <person name="De Meyer S.E."/>
        </authorList>
    </citation>
    <scope>NUCLEOTIDE SEQUENCE [LARGE SCALE GENOMIC DNA]</scope>
    <source>
        <strain evidence="9 10">LMG 28313</strain>
    </source>
</reference>
<dbReference type="Pfam" id="PF00528">
    <property type="entry name" value="BPD_transp_1"/>
    <property type="match status" value="1"/>
</dbReference>
<dbReference type="InterPro" id="IPR000515">
    <property type="entry name" value="MetI-like"/>
</dbReference>
<dbReference type="SUPFAM" id="SSF161098">
    <property type="entry name" value="MetI-like"/>
    <property type="match status" value="1"/>
</dbReference>
<feature type="transmembrane region" description="Helical" evidence="8">
    <location>
        <begin position="188"/>
        <end position="206"/>
    </location>
</feature>
<sequence>MTFDFSVIAGNWQILAKGFGTTVLMCTVSLPLGFALGVVLALVKLRGWRLPAAVVSAYVEIFRNIPFLIQIFLLFYALPMFGIRLSPVVVSIGALSAYASAYSAEIIRGAIQSISYGQVEAGYALGLRYLTIFRKILIPQVLGYILPAATNLTITLIKESAILSAITVPELTYMAQNIIGRTFSPVEIFTAIALLYWGLTALVAAVSRGLEHRLQPHLAARRGA</sequence>
<dbReference type="InterPro" id="IPR043429">
    <property type="entry name" value="ArtM/GltK/GlnP/TcyL/YhdX-like"/>
</dbReference>
<dbReference type="PANTHER" id="PTHR30614">
    <property type="entry name" value="MEMBRANE COMPONENT OF AMINO ACID ABC TRANSPORTER"/>
    <property type="match status" value="1"/>
</dbReference>
<comment type="caution">
    <text evidence="9">The sequence shown here is derived from an EMBL/GenBank/DDBJ whole genome shotgun (WGS) entry which is preliminary data.</text>
</comment>
<evidence type="ECO:0000256" key="4">
    <source>
        <dbReference type="ARBA" id="ARBA00022475"/>
    </source>
</evidence>
<feature type="transmembrane region" description="Helical" evidence="8">
    <location>
        <begin position="84"/>
        <end position="104"/>
    </location>
</feature>
<evidence type="ECO:0000313" key="9">
    <source>
        <dbReference type="EMBL" id="RJT35776.1"/>
    </source>
</evidence>
<dbReference type="Gene3D" id="1.10.3720.10">
    <property type="entry name" value="MetI-like"/>
    <property type="match status" value="1"/>
</dbReference>
<dbReference type="CDD" id="cd06261">
    <property type="entry name" value="TM_PBP2"/>
    <property type="match status" value="1"/>
</dbReference>
<name>A0A6M7TCZ9_9HYPH</name>
<evidence type="ECO:0000256" key="1">
    <source>
        <dbReference type="ARBA" id="ARBA00004429"/>
    </source>
</evidence>
<comment type="similarity">
    <text evidence="2">Belongs to the binding-protein-dependent transport system permease family. HisMQ subfamily.</text>
</comment>
<proteinExistence type="inferred from homology"/>
<keyword evidence="6 8" id="KW-1133">Transmembrane helix</keyword>
<keyword evidence="10" id="KW-1185">Reference proteome</keyword>
<accession>A0A6M7TCZ9</accession>
<evidence type="ECO:0000256" key="3">
    <source>
        <dbReference type="ARBA" id="ARBA00022448"/>
    </source>
</evidence>
<dbReference type="GO" id="GO:0022857">
    <property type="term" value="F:transmembrane transporter activity"/>
    <property type="evidence" value="ECO:0007669"/>
    <property type="project" value="InterPro"/>
</dbReference>
<dbReference type="InterPro" id="IPR035906">
    <property type="entry name" value="MetI-like_sf"/>
</dbReference>
<keyword evidence="7 8" id="KW-0472">Membrane</keyword>
<dbReference type="GO" id="GO:0043190">
    <property type="term" value="C:ATP-binding cassette (ABC) transporter complex"/>
    <property type="evidence" value="ECO:0007669"/>
    <property type="project" value="InterPro"/>
</dbReference>
<keyword evidence="3 8" id="KW-0813">Transport</keyword>
<keyword evidence="5 8" id="KW-0812">Transmembrane</keyword>
<dbReference type="PROSITE" id="PS50928">
    <property type="entry name" value="ABC_TM1"/>
    <property type="match status" value="1"/>
</dbReference>